<evidence type="ECO:0000256" key="1">
    <source>
        <dbReference type="SAM" id="MobiDB-lite"/>
    </source>
</evidence>
<dbReference type="InterPro" id="IPR011009">
    <property type="entry name" value="Kinase-like_dom_sf"/>
</dbReference>
<dbReference type="Pfam" id="PF00069">
    <property type="entry name" value="Pkinase"/>
    <property type="match status" value="1"/>
</dbReference>
<dbReference type="GO" id="GO:0005524">
    <property type="term" value="F:ATP binding"/>
    <property type="evidence" value="ECO:0007669"/>
    <property type="project" value="InterPro"/>
</dbReference>
<dbReference type="GO" id="GO:0004674">
    <property type="term" value="F:protein serine/threonine kinase activity"/>
    <property type="evidence" value="ECO:0007669"/>
    <property type="project" value="TreeGrafter"/>
</dbReference>
<feature type="compositionally biased region" description="Polar residues" evidence="1">
    <location>
        <begin position="137"/>
        <end position="151"/>
    </location>
</feature>
<dbReference type="InterPro" id="IPR000719">
    <property type="entry name" value="Prot_kinase_dom"/>
</dbReference>
<reference evidence="4" key="2">
    <citation type="submission" date="2015-01" db="EMBL/GenBank/DDBJ databases">
        <title>Evolutionary Origins and Diversification of the Mycorrhizal Mutualists.</title>
        <authorList>
            <consortium name="DOE Joint Genome Institute"/>
            <consortium name="Mycorrhizal Genomics Consortium"/>
            <person name="Kohler A."/>
            <person name="Kuo A."/>
            <person name="Nagy L.G."/>
            <person name="Floudas D."/>
            <person name="Copeland A."/>
            <person name="Barry K.W."/>
            <person name="Cichocki N."/>
            <person name="Veneault-Fourrey C."/>
            <person name="LaButti K."/>
            <person name="Lindquist E.A."/>
            <person name="Lipzen A."/>
            <person name="Lundell T."/>
            <person name="Morin E."/>
            <person name="Murat C."/>
            <person name="Riley R."/>
            <person name="Ohm R."/>
            <person name="Sun H."/>
            <person name="Tunlid A."/>
            <person name="Henrissat B."/>
            <person name="Grigoriev I.V."/>
            <person name="Hibbett D.S."/>
            <person name="Martin F."/>
        </authorList>
    </citation>
    <scope>NUCLEOTIDE SEQUENCE [LARGE SCALE GENOMIC DNA]</scope>
    <source>
        <strain evidence="4">MUT 4182</strain>
    </source>
</reference>
<evidence type="ECO:0000259" key="2">
    <source>
        <dbReference type="PROSITE" id="PS50011"/>
    </source>
</evidence>
<dbReference type="SUPFAM" id="SSF56112">
    <property type="entry name" value="Protein kinase-like (PK-like)"/>
    <property type="match status" value="1"/>
</dbReference>
<dbReference type="AlphaFoldDB" id="A0A0C3PW17"/>
<protein>
    <recommendedName>
        <fullName evidence="2">Protein kinase domain-containing protein</fullName>
    </recommendedName>
</protein>
<dbReference type="GO" id="GO:0005634">
    <property type="term" value="C:nucleus"/>
    <property type="evidence" value="ECO:0007669"/>
    <property type="project" value="TreeGrafter"/>
</dbReference>
<dbReference type="EMBL" id="KN823236">
    <property type="protein sequence ID" value="KIO19180.1"/>
    <property type="molecule type" value="Genomic_DNA"/>
</dbReference>
<feature type="compositionally biased region" description="Polar residues" evidence="1">
    <location>
        <begin position="105"/>
        <end position="126"/>
    </location>
</feature>
<feature type="compositionally biased region" description="Basic and acidic residues" evidence="1">
    <location>
        <begin position="21"/>
        <end position="30"/>
    </location>
</feature>
<keyword evidence="4" id="KW-1185">Reference proteome</keyword>
<dbReference type="Gene3D" id="1.10.510.10">
    <property type="entry name" value="Transferase(Phosphotransferase) domain 1"/>
    <property type="match status" value="1"/>
</dbReference>
<dbReference type="PANTHER" id="PTHR44167">
    <property type="entry name" value="OVARIAN-SPECIFIC SERINE/THREONINE-PROTEIN KINASE LOK-RELATED"/>
    <property type="match status" value="1"/>
</dbReference>
<dbReference type="Gene3D" id="3.30.200.20">
    <property type="entry name" value="Phosphorylase Kinase, domain 1"/>
    <property type="match status" value="1"/>
</dbReference>
<organism evidence="3 4">
    <name type="scientific">Tulasnella calospora MUT 4182</name>
    <dbReference type="NCBI Taxonomy" id="1051891"/>
    <lineage>
        <taxon>Eukaryota</taxon>
        <taxon>Fungi</taxon>
        <taxon>Dikarya</taxon>
        <taxon>Basidiomycota</taxon>
        <taxon>Agaricomycotina</taxon>
        <taxon>Agaricomycetes</taxon>
        <taxon>Cantharellales</taxon>
        <taxon>Tulasnellaceae</taxon>
        <taxon>Tulasnella</taxon>
    </lineage>
</organism>
<dbReference type="Proteomes" id="UP000054248">
    <property type="component" value="Unassembled WGS sequence"/>
</dbReference>
<reference evidence="3 4" key="1">
    <citation type="submission" date="2014-04" db="EMBL/GenBank/DDBJ databases">
        <authorList>
            <consortium name="DOE Joint Genome Institute"/>
            <person name="Kuo A."/>
            <person name="Girlanda M."/>
            <person name="Perotto S."/>
            <person name="Kohler A."/>
            <person name="Nagy L.G."/>
            <person name="Floudas D."/>
            <person name="Copeland A."/>
            <person name="Barry K.W."/>
            <person name="Cichocki N."/>
            <person name="Veneault-Fourrey C."/>
            <person name="LaButti K."/>
            <person name="Lindquist E.A."/>
            <person name="Lipzen A."/>
            <person name="Lundell T."/>
            <person name="Morin E."/>
            <person name="Murat C."/>
            <person name="Sun H."/>
            <person name="Tunlid A."/>
            <person name="Henrissat B."/>
            <person name="Grigoriev I.V."/>
            <person name="Hibbett D.S."/>
            <person name="Martin F."/>
            <person name="Nordberg H.P."/>
            <person name="Cantor M.N."/>
            <person name="Hua S.X."/>
        </authorList>
    </citation>
    <scope>NUCLEOTIDE SEQUENCE [LARGE SCALE GENOMIC DNA]</scope>
    <source>
        <strain evidence="3 4">MUT 4182</strain>
    </source>
</reference>
<evidence type="ECO:0000313" key="3">
    <source>
        <dbReference type="EMBL" id="KIO19180.1"/>
    </source>
</evidence>
<name>A0A0C3PW17_9AGAM</name>
<feature type="region of interest" description="Disordered" evidence="1">
    <location>
        <begin position="1"/>
        <end position="176"/>
    </location>
</feature>
<evidence type="ECO:0000313" key="4">
    <source>
        <dbReference type="Proteomes" id="UP000054248"/>
    </source>
</evidence>
<dbReference type="HOGENOM" id="CLU_464761_0_0_1"/>
<feature type="compositionally biased region" description="Basic and acidic residues" evidence="1">
    <location>
        <begin position="40"/>
        <end position="54"/>
    </location>
</feature>
<feature type="domain" description="Protein kinase" evidence="2">
    <location>
        <begin position="316"/>
        <end position="579"/>
    </location>
</feature>
<accession>A0A0C3PW17</accession>
<feature type="compositionally biased region" description="Low complexity" evidence="1">
    <location>
        <begin position="159"/>
        <end position="172"/>
    </location>
</feature>
<gene>
    <name evidence="3" type="ORF">M407DRAFT_31166</name>
</gene>
<proteinExistence type="predicted"/>
<sequence>MAGGKRGFSKKQQPGVQGKNIKGDYNEIGKHKPGKSRVKGPVERGDRKRERESSCEESNMSPGKKKARASPSANRQPTSVVEWKSRQSKSGEPIITHDSVKETKQVATNSDARDSLVQSPGGQQHPTSPPAAKYNVEGSTNSKGGTISQDDTFLPDVAHSSTPSTSHSHTSSLTQDIDSPHPDLWIPFGRLRDLKEPRAYFPLKMRNDGSESRSMLMGCDPDECNIIVSGLGVGPYHCLLKLELGIWRDGPLRRRVVVQKIRTVISPPSLITTIWVGDEAFEVEDKLVLPPGGILQLGDGDHYVYEAPEFASLYSLRSQIYGGQNLNSNVIQVQRSSDRGLFVVKIIPESHIRMAKMEIQIYKDLGHHPRVVQFIEAFYDFESKTHRLVLEAGWMDLYHYILLMRPHAQDVLQENGPRWIKEITSGIKYIHDHEITHRDIKPQNILAFVKLGRVEMKITDMGLARRNTQPWFAGTEHWAAPGSFMAPDKNVKLVDCYGVGRVLFFLLTTYPWPRESREPQGTCGCSKACQDPCAKRQTAFQVIEDTGAGDQCLDFLKNLLVERPEECNNASQMLNHLYITDSIAKQE</sequence>
<dbReference type="OrthoDB" id="4062651at2759"/>
<dbReference type="PANTHER" id="PTHR44167:SF24">
    <property type="entry name" value="SERINE_THREONINE-PROTEIN KINASE CHK2"/>
    <property type="match status" value="1"/>
</dbReference>
<dbReference type="GO" id="GO:0044773">
    <property type="term" value="P:mitotic DNA damage checkpoint signaling"/>
    <property type="evidence" value="ECO:0007669"/>
    <property type="project" value="TreeGrafter"/>
</dbReference>
<dbReference type="SMART" id="SM00220">
    <property type="entry name" value="S_TKc"/>
    <property type="match status" value="1"/>
</dbReference>
<dbReference type="STRING" id="1051891.A0A0C3PW17"/>
<dbReference type="PROSITE" id="PS50011">
    <property type="entry name" value="PROTEIN_KINASE_DOM"/>
    <property type="match status" value="1"/>
</dbReference>